<sequence length="210" mass="22470">MRPTHFELPRLGPLLRHAAPRVAESMIAPVVISYTALVLAGAAWSVLAAMAWVYGGIAWRLARRHPVPGTVVLAAIAITARGVAAIATGNLVFFFLPPCLGVLGVSMAFFASVPLGRPLAERVTTDLVPLPDWVRADAPMRTFFRRISLMWGLVQFLNAAVSIWLLLTLTPGGYLVVRSVAIVTLMGAAALVSVLAFRRSLSRVTPPVPA</sequence>
<name>A0A3A4B3V0_9ACTN</name>
<dbReference type="Proteomes" id="UP000265768">
    <property type="component" value="Unassembled WGS sequence"/>
</dbReference>
<evidence type="ECO:0008006" key="4">
    <source>
        <dbReference type="Google" id="ProtNLM"/>
    </source>
</evidence>
<feature type="transmembrane region" description="Helical" evidence="1">
    <location>
        <begin position="31"/>
        <end position="55"/>
    </location>
</feature>
<keyword evidence="1" id="KW-1133">Transmembrane helix</keyword>
<gene>
    <name evidence="2" type="ORF">D5H75_16595</name>
</gene>
<dbReference type="AlphaFoldDB" id="A0A3A4B3V0"/>
<feature type="transmembrane region" description="Helical" evidence="1">
    <location>
        <begin position="67"/>
        <end position="87"/>
    </location>
</feature>
<evidence type="ECO:0000256" key="1">
    <source>
        <dbReference type="SAM" id="Phobius"/>
    </source>
</evidence>
<keyword evidence="1" id="KW-0812">Transmembrane</keyword>
<dbReference type="NCBIfam" id="NF041646">
    <property type="entry name" value="VC0807_fam"/>
    <property type="match status" value="1"/>
</dbReference>
<organism evidence="2 3">
    <name type="scientific">Bailinhaonella thermotolerans</name>
    <dbReference type="NCBI Taxonomy" id="1070861"/>
    <lineage>
        <taxon>Bacteria</taxon>
        <taxon>Bacillati</taxon>
        <taxon>Actinomycetota</taxon>
        <taxon>Actinomycetes</taxon>
        <taxon>Streptosporangiales</taxon>
        <taxon>Streptosporangiaceae</taxon>
        <taxon>Bailinhaonella</taxon>
    </lineage>
</organism>
<keyword evidence="1" id="KW-0472">Membrane</keyword>
<evidence type="ECO:0000313" key="2">
    <source>
        <dbReference type="EMBL" id="RJL32050.1"/>
    </source>
</evidence>
<accession>A0A3A4B3V0</accession>
<dbReference type="RefSeq" id="WP_119927368.1">
    <property type="nucleotide sequence ID" value="NZ_QZEY01000005.1"/>
</dbReference>
<feature type="transmembrane region" description="Helical" evidence="1">
    <location>
        <begin position="149"/>
        <end position="169"/>
    </location>
</feature>
<feature type="transmembrane region" description="Helical" evidence="1">
    <location>
        <begin position="175"/>
        <end position="197"/>
    </location>
</feature>
<reference evidence="2 3" key="1">
    <citation type="submission" date="2018-09" db="EMBL/GenBank/DDBJ databases">
        <title>YIM 75507 draft genome.</title>
        <authorList>
            <person name="Tang S."/>
            <person name="Feng Y."/>
        </authorList>
    </citation>
    <scope>NUCLEOTIDE SEQUENCE [LARGE SCALE GENOMIC DNA]</scope>
    <source>
        <strain evidence="2 3">YIM 75507</strain>
    </source>
</reference>
<comment type="caution">
    <text evidence="2">The sequence shown here is derived from an EMBL/GenBank/DDBJ whole genome shotgun (WGS) entry which is preliminary data.</text>
</comment>
<evidence type="ECO:0000313" key="3">
    <source>
        <dbReference type="Proteomes" id="UP000265768"/>
    </source>
</evidence>
<dbReference type="OrthoDB" id="3783129at2"/>
<proteinExistence type="predicted"/>
<protein>
    <recommendedName>
        <fullName evidence="4">DUF3159 domain-containing protein</fullName>
    </recommendedName>
</protein>
<dbReference type="EMBL" id="QZEY01000005">
    <property type="protein sequence ID" value="RJL32050.1"/>
    <property type="molecule type" value="Genomic_DNA"/>
</dbReference>
<feature type="transmembrane region" description="Helical" evidence="1">
    <location>
        <begin position="93"/>
        <end position="113"/>
    </location>
</feature>
<keyword evidence="3" id="KW-1185">Reference proteome</keyword>